<feature type="domain" description="NfeD1b N-terminal" evidence="9">
    <location>
        <begin position="44"/>
        <end position="192"/>
    </location>
</feature>
<keyword evidence="3 5" id="KW-1133">Transmembrane helix</keyword>
<dbReference type="Gene3D" id="3.90.226.10">
    <property type="entry name" value="2-enoyl-CoA Hydratase, Chain A, domain 1"/>
    <property type="match status" value="1"/>
</dbReference>
<feature type="signal peptide" evidence="6">
    <location>
        <begin position="1"/>
        <end position="27"/>
    </location>
</feature>
<evidence type="ECO:0000259" key="9">
    <source>
        <dbReference type="Pfam" id="PF25145"/>
    </source>
</evidence>
<dbReference type="Gene3D" id="2.40.50.140">
    <property type="entry name" value="Nucleic acid-binding proteins"/>
    <property type="match status" value="1"/>
</dbReference>
<dbReference type="SUPFAM" id="SSF52096">
    <property type="entry name" value="ClpP/crotonase"/>
    <property type="match status" value="1"/>
</dbReference>
<feature type="domain" description="NfeD integral membrane" evidence="8">
    <location>
        <begin position="254"/>
        <end position="369"/>
    </location>
</feature>
<feature type="transmembrane region" description="Helical" evidence="5">
    <location>
        <begin position="325"/>
        <end position="343"/>
    </location>
</feature>
<dbReference type="AlphaFoldDB" id="A0A832MLP3"/>
<accession>A0A832MLP3</accession>
<dbReference type="InterPro" id="IPR029045">
    <property type="entry name" value="ClpP/crotonase-like_dom_sf"/>
</dbReference>
<proteinExistence type="predicted"/>
<organism evidence="10">
    <name type="scientific">Eiseniibacteriota bacterium</name>
    <dbReference type="NCBI Taxonomy" id="2212470"/>
    <lineage>
        <taxon>Bacteria</taxon>
        <taxon>Candidatus Eiseniibacteriota</taxon>
    </lineage>
</organism>
<evidence type="ECO:0000256" key="4">
    <source>
        <dbReference type="ARBA" id="ARBA00023136"/>
    </source>
</evidence>
<keyword evidence="2 5" id="KW-0812">Transmembrane</keyword>
<dbReference type="SUPFAM" id="SSF141322">
    <property type="entry name" value="NfeD domain-like"/>
    <property type="match status" value="1"/>
</dbReference>
<feature type="transmembrane region" description="Helical" evidence="5">
    <location>
        <begin position="276"/>
        <end position="295"/>
    </location>
</feature>
<reference evidence="10" key="1">
    <citation type="journal article" date="2020" name="mSystems">
        <title>Genome- and Community-Level Interaction Insights into Carbon Utilization and Element Cycling Functions of Hydrothermarchaeota in Hydrothermal Sediment.</title>
        <authorList>
            <person name="Zhou Z."/>
            <person name="Liu Y."/>
            <person name="Xu W."/>
            <person name="Pan J."/>
            <person name="Luo Z.H."/>
            <person name="Li M."/>
        </authorList>
    </citation>
    <scope>NUCLEOTIDE SEQUENCE [LARGE SCALE GENOMIC DNA]</scope>
    <source>
        <strain evidence="10">SpSt-381</strain>
    </source>
</reference>
<evidence type="ECO:0000313" key="10">
    <source>
        <dbReference type="EMBL" id="HGZ42023.1"/>
    </source>
</evidence>
<dbReference type="InterPro" id="IPR052165">
    <property type="entry name" value="Membrane_assoc_protease"/>
</dbReference>
<gene>
    <name evidence="10" type="ORF">ENR23_01125</name>
</gene>
<comment type="subcellular location">
    <subcellularLocation>
        <location evidence="1">Membrane</location>
        <topology evidence="1">Multi-pass membrane protein</topology>
    </subcellularLocation>
</comment>
<evidence type="ECO:0000256" key="2">
    <source>
        <dbReference type="ARBA" id="ARBA00022692"/>
    </source>
</evidence>
<dbReference type="InterPro" id="IPR056738">
    <property type="entry name" value="NfeD1b_N"/>
</dbReference>
<dbReference type="InterPro" id="IPR056739">
    <property type="entry name" value="NfeD_membrane"/>
</dbReference>
<protein>
    <submittedName>
        <fullName evidence="10">Nodulation protein NfeD</fullName>
    </submittedName>
</protein>
<sequence>MRDVRGARRRACAGAIGLALAAVAWTAAPRAQDADARAPDGGRVLAVRLEGAVSPVMAEALAAALDRAERGNYRALVIELDTPGGLETSMRAMVKRMLAAGVPIITWVAPSGAHAASAGVFVTMAGDVAAMAPGTNIGAATPVHMGGGMDSTLARKAASDAAAFARTVAAQRGRNVAWAERAVREAVAASDSEAVALGVVDFVAGSMTELLERADGRTWRRGDDARALAVAGLPVERLEPGLRQRLLGILSDPNVAYILLMLGFYGLLFELQNPGAILPGVVGAICIILAFLALSTLPVNAAGIALILLAVAFFLAELKVASGGLLGAGGVVAMLLGSMILFQGEAARLSWTIIVTVTAASAAFFLFVVGAGLRAQRARPALGARALVGRRAEAVERLAPSGLVRIDGELWRAVSEAPVDAGAQVDITGVDGLTLRVRPSIAEARS</sequence>
<evidence type="ECO:0000256" key="6">
    <source>
        <dbReference type="SAM" id="SignalP"/>
    </source>
</evidence>
<evidence type="ECO:0000259" key="7">
    <source>
        <dbReference type="Pfam" id="PF01957"/>
    </source>
</evidence>
<dbReference type="EMBL" id="DSQF01000002">
    <property type="protein sequence ID" value="HGZ42023.1"/>
    <property type="molecule type" value="Genomic_DNA"/>
</dbReference>
<dbReference type="Pfam" id="PF01957">
    <property type="entry name" value="NfeD"/>
    <property type="match status" value="1"/>
</dbReference>
<dbReference type="InterPro" id="IPR002810">
    <property type="entry name" value="NfeD-like_C"/>
</dbReference>
<dbReference type="CDD" id="cd07020">
    <property type="entry name" value="Clp_protease_NfeD_1"/>
    <property type="match status" value="1"/>
</dbReference>
<feature type="transmembrane region" description="Helical" evidence="5">
    <location>
        <begin position="349"/>
        <end position="373"/>
    </location>
</feature>
<feature type="transmembrane region" description="Helical" evidence="5">
    <location>
        <begin position="301"/>
        <end position="318"/>
    </location>
</feature>
<keyword evidence="6" id="KW-0732">Signal</keyword>
<dbReference type="PANTHER" id="PTHR33507">
    <property type="entry name" value="INNER MEMBRANE PROTEIN YBBJ"/>
    <property type="match status" value="1"/>
</dbReference>
<feature type="domain" description="NfeD-like C-terminal" evidence="7">
    <location>
        <begin position="385"/>
        <end position="439"/>
    </location>
</feature>
<evidence type="ECO:0000256" key="1">
    <source>
        <dbReference type="ARBA" id="ARBA00004141"/>
    </source>
</evidence>
<dbReference type="Pfam" id="PF25145">
    <property type="entry name" value="NfeD1b_N"/>
    <property type="match status" value="1"/>
</dbReference>
<dbReference type="PANTHER" id="PTHR33507:SF4">
    <property type="entry name" value="NODULATION COMPETITIVENESS PROTEIN NFED"/>
    <property type="match status" value="1"/>
</dbReference>
<feature type="transmembrane region" description="Helical" evidence="5">
    <location>
        <begin position="246"/>
        <end position="269"/>
    </location>
</feature>
<feature type="chain" id="PRO_5032861897" evidence="6">
    <location>
        <begin position="28"/>
        <end position="446"/>
    </location>
</feature>
<evidence type="ECO:0000256" key="3">
    <source>
        <dbReference type="ARBA" id="ARBA00022989"/>
    </source>
</evidence>
<comment type="caution">
    <text evidence="10">The sequence shown here is derived from an EMBL/GenBank/DDBJ whole genome shotgun (WGS) entry which is preliminary data.</text>
</comment>
<dbReference type="GO" id="GO:0016020">
    <property type="term" value="C:membrane"/>
    <property type="evidence" value="ECO:0007669"/>
    <property type="project" value="UniProtKB-SubCell"/>
</dbReference>
<name>A0A832MLP3_UNCEI</name>
<keyword evidence="4 5" id="KW-0472">Membrane</keyword>
<evidence type="ECO:0000256" key="5">
    <source>
        <dbReference type="SAM" id="Phobius"/>
    </source>
</evidence>
<dbReference type="Pfam" id="PF24961">
    <property type="entry name" value="NfeD_membrane"/>
    <property type="match status" value="1"/>
</dbReference>
<dbReference type="InterPro" id="IPR012340">
    <property type="entry name" value="NA-bd_OB-fold"/>
</dbReference>
<evidence type="ECO:0000259" key="8">
    <source>
        <dbReference type="Pfam" id="PF24961"/>
    </source>
</evidence>